<evidence type="ECO:0000259" key="18">
    <source>
        <dbReference type="Pfam" id="PF02769"/>
    </source>
</evidence>
<evidence type="ECO:0000256" key="4">
    <source>
        <dbReference type="ARBA" id="ARBA00012747"/>
    </source>
</evidence>
<evidence type="ECO:0000256" key="16">
    <source>
        <dbReference type="ARBA" id="ARBA00057317"/>
    </source>
</evidence>
<evidence type="ECO:0000259" key="20">
    <source>
        <dbReference type="Pfam" id="PF18076"/>
    </source>
</evidence>
<name>A0A6P7SMG7_9MOLL</name>
<organism evidence="22 23">
    <name type="scientific">Octopus sinensis</name>
    <name type="common">East Asian common octopus</name>
    <dbReference type="NCBI Taxonomy" id="2607531"/>
    <lineage>
        <taxon>Eukaryota</taxon>
        <taxon>Metazoa</taxon>
        <taxon>Spiralia</taxon>
        <taxon>Lophotrochozoa</taxon>
        <taxon>Mollusca</taxon>
        <taxon>Cephalopoda</taxon>
        <taxon>Coleoidea</taxon>
        <taxon>Octopodiformes</taxon>
        <taxon>Octopoda</taxon>
        <taxon>Incirrata</taxon>
        <taxon>Octopodidae</taxon>
        <taxon>Octopus</taxon>
    </lineage>
</organism>
<dbReference type="PANTHER" id="PTHR10099">
    <property type="entry name" value="PHOSPHORIBOSYLFORMYLGLYCINAMIDINE SYNTHASE"/>
    <property type="match status" value="1"/>
</dbReference>
<evidence type="ECO:0000313" key="23">
    <source>
        <dbReference type="RefSeq" id="XP_029639469.2"/>
    </source>
</evidence>
<evidence type="ECO:0000256" key="7">
    <source>
        <dbReference type="ARBA" id="ARBA00022598"/>
    </source>
</evidence>
<keyword evidence="5" id="KW-0963">Cytoplasm</keyword>
<dbReference type="SUPFAM" id="SSF52317">
    <property type="entry name" value="Class I glutamine amidotransferase-like"/>
    <property type="match status" value="1"/>
</dbReference>
<keyword evidence="13" id="KW-0315">Glutamine amidotransferase</keyword>
<evidence type="ECO:0000259" key="21">
    <source>
        <dbReference type="Pfam" id="PF22689"/>
    </source>
</evidence>
<dbReference type="NCBIfam" id="NF003672">
    <property type="entry name" value="PRK05297.1"/>
    <property type="match status" value="1"/>
</dbReference>
<dbReference type="GO" id="GO:0006189">
    <property type="term" value="P:'de novo' IMP biosynthetic process"/>
    <property type="evidence" value="ECO:0007669"/>
    <property type="project" value="UniProtKB-UniPathway"/>
</dbReference>
<dbReference type="Pfam" id="PF22689">
    <property type="entry name" value="FGAR-AT_PurM_N-like"/>
    <property type="match status" value="1"/>
</dbReference>
<dbReference type="UniPathway" id="UPA00074">
    <property type="reaction ID" value="UER00128"/>
</dbReference>
<evidence type="ECO:0000256" key="2">
    <source>
        <dbReference type="ARBA" id="ARBA00004920"/>
    </source>
</evidence>
<comment type="function">
    <text evidence="16">Phosphoribosylformylglycinamidine synthase involved in the purines biosynthetic pathway. Catalyzes the ATP-dependent conversion of formylglycinamide ribonucleotide (FGAR) and glutamine to yield formylglycinamidine ribonucleotide (FGAM) and glutamate.</text>
</comment>
<dbReference type="InterPro" id="IPR055181">
    <property type="entry name" value="FGAR-AT_PurM_N-like"/>
</dbReference>
<dbReference type="GO" id="GO:0005737">
    <property type="term" value="C:cytoplasm"/>
    <property type="evidence" value="ECO:0007669"/>
    <property type="project" value="UniProtKB-SubCell"/>
</dbReference>
<dbReference type="InterPro" id="IPR036604">
    <property type="entry name" value="PurS-like_sf"/>
</dbReference>
<dbReference type="Pfam" id="PF18072">
    <property type="entry name" value="FGAR-AT_linker"/>
    <property type="match status" value="1"/>
</dbReference>
<gene>
    <name evidence="23" type="primary">LOC115214413</name>
</gene>
<dbReference type="KEGG" id="osn:115214413"/>
<dbReference type="Pfam" id="PF02769">
    <property type="entry name" value="AIRS_C"/>
    <property type="match status" value="2"/>
</dbReference>
<dbReference type="SUPFAM" id="SSF82697">
    <property type="entry name" value="PurS-like"/>
    <property type="match status" value="1"/>
</dbReference>
<accession>A0A6P7SMG7</accession>
<keyword evidence="22" id="KW-1185">Reference proteome</keyword>
<evidence type="ECO:0000256" key="14">
    <source>
        <dbReference type="ARBA" id="ARBA00029823"/>
    </source>
</evidence>
<dbReference type="CDD" id="cd01740">
    <property type="entry name" value="GATase1_FGAR_AT"/>
    <property type="match status" value="1"/>
</dbReference>
<evidence type="ECO:0000256" key="15">
    <source>
        <dbReference type="ARBA" id="ARBA00032632"/>
    </source>
</evidence>
<dbReference type="SUPFAM" id="SSF55326">
    <property type="entry name" value="PurM N-terminal domain-like"/>
    <property type="match status" value="2"/>
</dbReference>
<keyword evidence="8" id="KW-0479">Metal-binding</keyword>
<dbReference type="InterPro" id="IPR010073">
    <property type="entry name" value="PurL_large"/>
</dbReference>
<comment type="pathway">
    <text evidence="2">Purine metabolism; IMP biosynthesis via de novo pathway; 5-amino-1-(5-phospho-D-ribosyl)imidazole from N(2)-formyl-N(1)-(5-phospho-D-ribosyl)glycinamide: step 1/2.</text>
</comment>
<dbReference type="FunFam" id="3.30.1330.10:FF:000007">
    <property type="entry name" value="Phosphoribosylformylglycinamidine synthase, putative"/>
    <property type="match status" value="1"/>
</dbReference>
<evidence type="ECO:0000256" key="11">
    <source>
        <dbReference type="ARBA" id="ARBA00022840"/>
    </source>
</evidence>
<evidence type="ECO:0000256" key="1">
    <source>
        <dbReference type="ARBA" id="ARBA00004496"/>
    </source>
</evidence>
<dbReference type="InterPro" id="IPR036676">
    <property type="entry name" value="PurM-like_C_sf"/>
</dbReference>
<dbReference type="FunFam" id="3.30.1330.10:FF:000010">
    <property type="entry name" value="Phosphoribosylformylglycinamidine synthase"/>
    <property type="match status" value="1"/>
</dbReference>
<evidence type="ECO:0000313" key="22">
    <source>
        <dbReference type="Proteomes" id="UP000515154"/>
    </source>
</evidence>
<evidence type="ECO:0000256" key="8">
    <source>
        <dbReference type="ARBA" id="ARBA00022723"/>
    </source>
</evidence>
<dbReference type="GO" id="GO:0004642">
    <property type="term" value="F:phosphoribosylformylglycinamidine synthase activity"/>
    <property type="evidence" value="ECO:0007669"/>
    <property type="project" value="UniProtKB-EC"/>
</dbReference>
<feature type="domain" description="Phosphoribosylformylglycinamidine synthase linker" evidence="19">
    <location>
        <begin position="209"/>
        <end position="258"/>
    </location>
</feature>
<dbReference type="FunFam" id="1.10.8.750:FF:000001">
    <property type="entry name" value="Putative phosphoribosylformylglycinamidine synthase"/>
    <property type="match status" value="1"/>
</dbReference>
<sequence length="1362" mass="150803">MNSEDKIIYSFRVQNIVIFSEGEQIFMAIICYYQHDALSAYSQQACLAKLKASVPKLTDLETEICYYVSCQEKEISLKDEEKLTWILSKPFCQKNLRKTSFFGEHAENCLFVEIGPRLNFSTPFSTNAVSICRSVGLQNIDRIEVSVAYLLKANSNETFSKEEEEKLVALLHDKMTQCRYMKPLETFELKVKTEAVYEIDVLKEGQKALEKANADLGLAFDQWDLEYYTKLFQEKIQRNPTSVECFDLAQSNSEHSRHWFFKGIMILDGEIQTKSLFRMVMDTQDFSNNNSIIKFNDNSSAIDGFEVSVLLPEDSSKASPFVVKEKQKRHIIFTAETHNFPTGVAPFPGATTGTGGRIRDVHCTGRGAHVVAGTAGYSFGNLNIPGYVQPWEEEKKFDGPVKFASALDVAIEASNGASDYGNKFGEPVLAGFARSFGLCLPNGEWKEYVKPIMFSAGIGMLEDMHIKKQVAEEGMEVVKIGGPVYRIGVGGGAASSVEVQGDNKSDLDFNAVQRGDAEMEQKLNRLIRSCIELKEGNPILSIHDQGAGGNGNVLKELVEPAGAEIFADNFILADPTISALELWGAEYQESNALLLMPKDHQLLEKISQRERCPVSFVGRVTGDGKIKLNGFSSTSDGCSDPKRFKDILPVNLDLKHVLGSMPQKNFKLDHLTLDLKPLSLPIELTLRESLERVLRLPAVASKRYLTNKVDRSVTGLVAQQQCVGYLHTPLSDVAVTALSYFDTVGSATAIGEQPIKGLVNPCCGARMSVGESLTNLIFAPVTALKDVKCSSNWMWAAKLAGEGAALYDACKSMCDIMKQLGIAVDGGKDSLSMAARVGSQTIKAPGTLVVSTYVGCPDIRLSVTPDLKCSQGRGILLHVDPSCGQHRIGGSALAQCFKQLGKDVPDLERPDIFKSMFDVTQQCISDRLISSGHDISDGGLITCALEMAFAGNCSMHLHFENTANDPPLELLFAEELGLILELRDDNQQMVISRYKEAGVPCSIIGYCSEENVPKVTVSVSNQELLNMKLADLRDIWEETSYQLEKRQTTIACAEAERKSFRMRKKPRYTFNYDLSQLYNPHSFILPQHSPSIAIIREEGSNGDREMAAAFHYVGFQTWDVNMQDLCSGNITLDQFRGIAFVGGFSYADVCGSAKGWAATAMFNKNVKEEFKKFFDRDDTFSFGVCNGCQLMSLLGWVAPYQDDSITTDHSVTPGGLFLDANSSERFESRFVTAKVSESPAIMFEGMAGTVFGIWVSHGEGKMQFKSDSLYRNLKDKQLIPLHYVNDDGIPTSEYPFNPNGSPDGVAAVCSENGRHVAIMPHPERCFLAWQCPWLPLNMCDDLQVTPWLKLFANAYNWCQTIQ</sequence>
<dbReference type="InterPro" id="IPR036921">
    <property type="entry name" value="PurM-like_N_sf"/>
</dbReference>
<dbReference type="InterPro" id="IPR010918">
    <property type="entry name" value="PurM-like_C_dom"/>
</dbReference>
<keyword evidence="12" id="KW-0460">Magnesium</keyword>
<dbReference type="Proteomes" id="UP000515154">
    <property type="component" value="Linkage group LG7"/>
</dbReference>
<dbReference type="PROSITE" id="PS51273">
    <property type="entry name" value="GATASE_TYPE_1"/>
    <property type="match status" value="1"/>
</dbReference>
<dbReference type="GO" id="GO:0046872">
    <property type="term" value="F:metal ion binding"/>
    <property type="evidence" value="ECO:0007669"/>
    <property type="project" value="UniProtKB-KW"/>
</dbReference>
<evidence type="ECO:0000256" key="9">
    <source>
        <dbReference type="ARBA" id="ARBA00022741"/>
    </source>
</evidence>
<keyword evidence="6" id="KW-0597">Phosphoprotein</keyword>
<dbReference type="Gene3D" id="3.90.650.10">
    <property type="entry name" value="PurM-like C-terminal domain"/>
    <property type="match status" value="2"/>
</dbReference>
<evidence type="ECO:0000256" key="3">
    <source>
        <dbReference type="ARBA" id="ARBA00008608"/>
    </source>
</evidence>
<dbReference type="SUPFAM" id="SSF109736">
    <property type="entry name" value="FGAM synthase PurL, linker domain"/>
    <property type="match status" value="1"/>
</dbReference>
<dbReference type="SMART" id="SM01211">
    <property type="entry name" value="GATase_5"/>
    <property type="match status" value="1"/>
</dbReference>
<dbReference type="InterPro" id="IPR029062">
    <property type="entry name" value="Class_I_gatase-like"/>
</dbReference>
<proteinExistence type="inferred from homology"/>
<comment type="similarity">
    <text evidence="3">In the N-terminal section; belongs to the FGAMS family.</text>
</comment>
<feature type="domain" description="PurM-like C-terminal" evidence="18">
    <location>
        <begin position="472"/>
        <end position="628"/>
    </location>
</feature>
<dbReference type="EC" id="6.3.5.3" evidence="4"/>
<evidence type="ECO:0000256" key="13">
    <source>
        <dbReference type="ARBA" id="ARBA00022962"/>
    </source>
</evidence>
<dbReference type="Gene3D" id="3.40.50.880">
    <property type="match status" value="1"/>
</dbReference>
<dbReference type="FunFam" id="3.90.650.10:FF:000008">
    <property type="entry name" value="Phosphoribosylformylglycinamidine synthase"/>
    <property type="match status" value="1"/>
</dbReference>
<dbReference type="Pfam" id="PF18076">
    <property type="entry name" value="FGAR-AT_N"/>
    <property type="match status" value="1"/>
</dbReference>
<dbReference type="Pfam" id="PF13507">
    <property type="entry name" value="GATase_5"/>
    <property type="match status" value="1"/>
</dbReference>
<dbReference type="NCBIfam" id="TIGR01735">
    <property type="entry name" value="FGAM_synt"/>
    <property type="match status" value="1"/>
</dbReference>
<dbReference type="InterPro" id="IPR040707">
    <property type="entry name" value="FGAR-AT_N"/>
</dbReference>
<keyword evidence="9" id="KW-0547">Nucleotide-binding</keyword>
<dbReference type="SUPFAM" id="SSF56042">
    <property type="entry name" value="PurM C-terminal domain-like"/>
    <property type="match status" value="2"/>
</dbReference>
<evidence type="ECO:0000256" key="10">
    <source>
        <dbReference type="ARBA" id="ARBA00022755"/>
    </source>
</evidence>
<dbReference type="InterPro" id="IPR041609">
    <property type="entry name" value="PurL_linker"/>
</dbReference>
<protein>
    <recommendedName>
        <fullName evidence="17">Phosphoribosylformylglycinamidine synthase</fullName>
        <ecNumber evidence="4">6.3.5.3</ecNumber>
    </recommendedName>
    <alternativeName>
        <fullName evidence="15">Formylglycinamide ribonucleotide amidotransferase</fullName>
    </alternativeName>
    <alternativeName>
        <fullName evidence="14">Formylglycinamide ribotide amidotransferase</fullName>
    </alternativeName>
</protein>
<dbReference type="RefSeq" id="XP_029639469.2">
    <property type="nucleotide sequence ID" value="XM_029783609.2"/>
</dbReference>
<dbReference type="GO" id="GO:0005524">
    <property type="term" value="F:ATP binding"/>
    <property type="evidence" value="ECO:0007669"/>
    <property type="project" value="UniProtKB-KW"/>
</dbReference>
<keyword evidence="10" id="KW-0658">Purine biosynthesis</keyword>
<feature type="domain" description="FGAR-AT PurM N-terminal-like" evidence="21">
    <location>
        <begin position="701"/>
        <end position="853"/>
    </location>
</feature>
<dbReference type="Gene3D" id="3.30.1330.10">
    <property type="entry name" value="PurM-like, N-terminal domain"/>
    <property type="match status" value="2"/>
</dbReference>
<dbReference type="Gene3D" id="1.10.8.750">
    <property type="entry name" value="Phosphoribosylformylglycinamidine synthase, linker domain"/>
    <property type="match status" value="1"/>
</dbReference>
<dbReference type="HAMAP" id="MF_00419">
    <property type="entry name" value="PurL_1"/>
    <property type="match status" value="1"/>
</dbReference>
<feature type="domain" description="Phosphoribosylformylglycinamidine synthase N-terminal" evidence="20">
    <location>
        <begin position="64"/>
        <end position="181"/>
    </location>
</feature>
<comment type="subcellular location">
    <subcellularLocation>
        <location evidence="1">Cytoplasm</location>
    </subcellularLocation>
</comment>
<evidence type="ECO:0000256" key="6">
    <source>
        <dbReference type="ARBA" id="ARBA00022553"/>
    </source>
</evidence>
<feature type="domain" description="PurM-like C-terminal" evidence="18">
    <location>
        <begin position="886"/>
        <end position="1017"/>
    </location>
</feature>
<evidence type="ECO:0000256" key="17">
    <source>
        <dbReference type="ARBA" id="ARBA00071729"/>
    </source>
</evidence>
<keyword evidence="11" id="KW-0067">ATP-binding</keyword>
<dbReference type="CDD" id="cd02204">
    <property type="entry name" value="PurL_repeat2"/>
    <property type="match status" value="1"/>
</dbReference>
<evidence type="ECO:0000256" key="12">
    <source>
        <dbReference type="ARBA" id="ARBA00022842"/>
    </source>
</evidence>
<dbReference type="PANTHER" id="PTHR10099:SF1">
    <property type="entry name" value="PHOSPHORIBOSYLFORMYLGLYCINAMIDINE SYNTHASE"/>
    <property type="match status" value="1"/>
</dbReference>
<keyword evidence="7" id="KW-0436">Ligase</keyword>
<reference evidence="23" key="1">
    <citation type="submission" date="2025-08" db="UniProtKB">
        <authorList>
            <consortium name="RefSeq"/>
        </authorList>
    </citation>
    <scope>IDENTIFICATION</scope>
</reference>
<evidence type="ECO:0000256" key="5">
    <source>
        <dbReference type="ARBA" id="ARBA00022490"/>
    </source>
</evidence>
<dbReference type="CDD" id="cd02203">
    <property type="entry name" value="PurL_repeat1"/>
    <property type="match status" value="1"/>
</dbReference>
<evidence type="ECO:0000259" key="19">
    <source>
        <dbReference type="Pfam" id="PF18072"/>
    </source>
</evidence>